<organism evidence="2">
    <name type="scientific">Cladocopium goreaui</name>
    <dbReference type="NCBI Taxonomy" id="2562237"/>
    <lineage>
        <taxon>Eukaryota</taxon>
        <taxon>Sar</taxon>
        <taxon>Alveolata</taxon>
        <taxon>Dinophyceae</taxon>
        <taxon>Suessiales</taxon>
        <taxon>Symbiodiniaceae</taxon>
        <taxon>Cladocopium</taxon>
    </lineage>
</organism>
<feature type="chain" id="PRO_5043272447" evidence="1">
    <location>
        <begin position="21"/>
        <end position="142"/>
    </location>
</feature>
<comment type="caution">
    <text evidence="2">The sequence shown here is derived from an EMBL/GenBank/DDBJ whole genome shotgun (WGS) entry which is preliminary data.</text>
</comment>
<proteinExistence type="predicted"/>
<evidence type="ECO:0000313" key="3">
    <source>
        <dbReference type="EMBL" id="CAL1152468.1"/>
    </source>
</evidence>
<dbReference type="EMBL" id="CAMXCT020002581">
    <property type="protein sequence ID" value="CAL1152468.1"/>
    <property type="molecule type" value="Genomic_DNA"/>
</dbReference>
<reference evidence="2" key="1">
    <citation type="submission" date="2022-10" db="EMBL/GenBank/DDBJ databases">
        <authorList>
            <person name="Chen Y."/>
            <person name="Dougan E. K."/>
            <person name="Chan C."/>
            <person name="Rhodes N."/>
            <person name="Thang M."/>
        </authorList>
    </citation>
    <scope>NUCLEOTIDE SEQUENCE</scope>
</reference>
<dbReference type="EMBL" id="CAMXCT010002581">
    <property type="protein sequence ID" value="CAI3999093.1"/>
    <property type="molecule type" value="Genomic_DNA"/>
</dbReference>
<gene>
    <name evidence="2" type="ORF">C1SCF055_LOCUS25340</name>
</gene>
<keyword evidence="1" id="KW-0732">Signal</keyword>
<dbReference type="OrthoDB" id="439890at2759"/>
<name>A0A9P1G3V1_9DINO</name>
<accession>A0A9P1G3V1</accession>
<evidence type="ECO:0000313" key="4">
    <source>
        <dbReference type="Proteomes" id="UP001152797"/>
    </source>
</evidence>
<evidence type="ECO:0000313" key="2">
    <source>
        <dbReference type="EMBL" id="CAI3999093.1"/>
    </source>
</evidence>
<protein>
    <submittedName>
        <fullName evidence="2">Uncharacterized protein</fullName>
    </submittedName>
</protein>
<dbReference type="AlphaFoldDB" id="A0A9P1G3V1"/>
<dbReference type="EMBL" id="CAMXCT030002581">
    <property type="protein sequence ID" value="CAL4786405.1"/>
    <property type="molecule type" value="Genomic_DNA"/>
</dbReference>
<sequence>MLRKVFAVLCFCCMAHMACSLEADWISYSDQADLPMSQKWRDEMKAKLASIDTDKLTPQQKKKFQALWRRVEGTSGDSTAFSPNALAVVAIVLAAVLWHTKPWNTLAQPASMAASQSPDPARSAELRDLRLRRFANQSASQD</sequence>
<evidence type="ECO:0000256" key="1">
    <source>
        <dbReference type="SAM" id="SignalP"/>
    </source>
</evidence>
<dbReference type="Proteomes" id="UP001152797">
    <property type="component" value="Unassembled WGS sequence"/>
</dbReference>
<keyword evidence="4" id="KW-1185">Reference proteome</keyword>
<feature type="signal peptide" evidence="1">
    <location>
        <begin position="1"/>
        <end position="20"/>
    </location>
</feature>
<reference evidence="3" key="2">
    <citation type="submission" date="2024-04" db="EMBL/GenBank/DDBJ databases">
        <authorList>
            <person name="Chen Y."/>
            <person name="Shah S."/>
            <person name="Dougan E. K."/>
            <person name="Thang M."/>
            <person name="Chan C."/>
        </authorList>
    </citation>
    <scope>NUCLEOTIDE SEQUENCE [LARGE SCALE GENOMIC DNA]</scope>
</reference>